<dbReference type="Proteomes" id="UP000237640">
    <property type="component" value="Unassembled WGS sequence"/>
</dbReference>
<dbReference type="CDD" id="cd07185">
    <property type="entry name" value="OmpA_C-like"/>
    <property type="match status" value="1"/>
</dbReference>
<evidence type="ECO:0000256" key="4">
    <source>
        <dbReference type="PROSITE-ProRule" id="PRU00473"/>
    </source>
</evidence>
<dbReference type="PANTHER" id="PTHR30329:SF21">
    <property type="entry name" value="LIPOPROTEIN YIAD-RELATED"/>
    <property type="match status" value="1"/>
</dbReference>
<keyword evidence="7" id="KW-1185">Reference proteome</keyword>
<sequence length="319" mass="35741">MQLTYLKITIYFLFSIGFLNPILSQKDIPNSKDSELISRFPDSWIIGFAEKEYDRYTVAMDNTFPKGKSKTIEGTITSIDYELPKGKSQLELHKNYEDALKGKGFNILYSCYQADCNPVPGSFSSVVYSLYQAKKLPKLAKSGNTYRKNGATYLVAEKEASNQTTTVVVMSGFANYASTYRLDIIESNNMGTGLITVKDMDDRLKEKGSVVFYDILFDFNKTTLQPESSEAIGTIADYLNRHSKVSIYIVGHTDNVGNFQNNLALSEGRAKAVMQELIEKHGISKSRLEAKGVAMLSPVATNDNEEGRKLNRRVEIVMK</sequence>
<evidence type="ECO:0000313" key="7">
    <source>
        <dbReference type="Proteomes" id="UP000237640"/>
    </source>
</evidence>
<dbReference type="InterPro" id="IPR036737">
    <property type="entry name" value="OmpA-like_sf"/>
</dbReference>
<dbReference type="PRINTS" id="PR01021">
    <property type="entry name" value="OMPADOMAIN"/>
</dbReference>
<evidence type="ECO:0000259" key="5">
    <source>
        <dbReference type="PROSITE" id="PS51123"/>
    </source>
</evidence>
<gene>
    <name evidence="6" type="ORF">CLV81_1392</name>
</gene>
<evidence type="ECO:0000256" key="2">
    <source>
        <dbReference type="ARBA" id="ARBA00023136"/>
    </source>
</evidence>
<keyword evidence="3" id="KW-0998">Cell outer membrane</keyword>
<dbReference type="Pfam" id="PF00691">
    <property type="entry name" value="OmpA"/>
    <property type="match status" value="1"/>
</dbReference>
<dbReference type="AlphaFoldDB" id="A0A2T0MIH6"/>
<comment type="subcellular location">
    <subcellularLocation>
        <location evidence="1">Cell outer membrane</location>
    </subcellularLocation>
</comment>
<dbReference type="PROSITE" id="PS51123">
    <property type="entry name" value="OMPA_2"/>
    <property type="match status" value="1"/>
</dbReference>
<dbReference type="GO" id="GO:0009279">
    <property type="term" value="C:cell outer membrane"/>
    <property type="evidence" value="ECO:0007669"/>
    <property type="project" value="UniProtKB-SubCell"/>
</dbReference>
<accession>A0A2T0MIH6</accession>
<dbReference type="OrthoDB" id="9792021at2"/>
<protein>
    <submittedName>
        <fullName evidence="6">Outer membrane protein OmpA-like peptidoglycan-associated protein</fullName>
    </submittedName>
</protein>
<comment type="caution">
    <text evidence="6">The sequence shown here is derived from an EMBL/GenBank/DDBJ whole genome shotgun (WGS) entry which is preliminary data.</text>
</comment>
<keyword evidence="2 4" id="KW-0472">Membrane</keyword>
<proteinExistence type="predicted"/>
<evidence type="ECO:0000256" key="3">
    <source>
        <dbReference type="ARBA" id="ARBA00023237"/>
    </source>
</evidence>
<organism evidence="6 7">
    <name type="scientific">Flagellimonas meridianipacifica</name>
    <dbReference type="NCBI Taxonomy" id="1080225"/>
    <lineage>
        <taxon>Bacteria</taxon>
        <taxon>Pseudomonadati</taxon>
        <taxon>Bacteroidota</taxon>
        <taxon>Flavobacteriia</taxon>
        <taxon>Flavobacteriales</taxon>
        <taxon>Flavobacteriaceae</taxon>
        <taxon>Flagellimonas</taxon>
    </lineage>
</organism>
<dbReference type="InterPro" id="IPR050330">
    <property type="entry name" value="Bact_OuterMem_StrucFunc"/>
</dbReference>
<dbReference type="InterPro" id="IPR032608">
    <property type="entry name" value="DUF4892"/>
</dbReference>
<dbReference type="PANTHER" id="PTHR30329">
    <property type="entry name" value="STATOR ELEMENT OF FLAGELLAR MOTOR COMPLEX"/>
    <property type="match status" value="1"/>
</dbReference>
<reference evidence="6 7" key="1">
    <citation type="submission" date="2018-03" db="EMBL/GenBank/DDBJ databases">
        <title>Genomic Encyclopedia of Archaeal and Bacterial Type Strains, Phase II (KMG-II): from individual species to whole genera.</title>
        <authorList>
            <person name="Goeker M."/>
        </authorList>
    </citation>
    <scope>NUCLEOTIDE SEQUENCE [LARGE SCALE GENOMIC DNA]</scope>
    <source>
        <strain evidence="6 7">DSM 25027</strain>
    </source>
</reference>
<dbReference type="InterPro" id="IPR006664">
    <property type="entry name" value="OMP_bac"/>
</dbReference>
<feature type="domain" description="OmpA-like" evidence="5">
    <location>
        <begin position="204"/>
        <end position="319"/>
    </location>
</feature>
<dbReference type="SUPFAM" id="SSF103088">
    <property type="entry name" value="OmpA-like"/>
    <property type="match status" value="1"/>
</dbReference>
<dbReference type="EMBL" id="PVYX01000001">
    <property type="protein sequence ID" value="PRX57388.1"/>
    <property type="molecule type" value="Genomic_DNA"/>
</dbReference>
<dbReference type="InterPro" id="IPR006665">
    <property type="entry name" value="OmpA-like"/>
</dbReference>
<dbReference type="RefSeq" id="WP_106144286.1">
    <property type="nucleotide sequence ID" value="NZ_PVYX01000001.1"/>
</dbReference>
<name>A0A2T0MIH6_9FLAO</name>
<dbReference type="Gene3D" id="3.30.1330.60">
    <property type="entry name" value="OmpA-like domain"/>
    <property type="match status" value="1"/>
</dbReference>
<evidence type="ECO:0000313" key="6">
    <source>
        <dbReference type="EMBL" id="PRX57388.1"/>
    </source>
</evidence>
<dbReference type="Pfam" id="PF16234">
    <property type="entry name" value="DUF4892"/>
    <property type="match status" value="1"/>
</dbReference>
<evidence type="ECO:0000256" key="1">
    <source>
        <dbReference type="ARBA" id="ARBA00004442"/>
    </source>
</evidence>